<keyword evidence="9 13" id="KW-0585">Phenylalanine catabolism</keyword>
<evidence type="ECO:0000256" key="13">
    <source>
        <dbReference type="RuleBase" id="RU366008"/>
    </source>
</evidence>
<comment type="pathway">
    <text evidence="1 13">Amino-acid degradation; L-phenylalanine degradation; acetoacetate and fumarate from L-phenylalanine: step 6/6.</text>
</comment>
<evidence type="ECO:0000313" key="17">
    <source>
        <dbReference type="Proteomes" id="UP000053411"/>
    </source>
</evidence>
<feature type="domain" description="Fumarylacetoacetase-like C-terminal" evidence="14">
    <location>
        <begin position="157"/>
        <end position="274"/>
    </location>
</feature>
<comment type="cofactor">
    <cofactor evidence="13">
        <name>Mg(2+)</name>
        <dbReference type="ChEBI" id="CHEBI:18420"/>
    </cofactor>
    <cofactor evidence="13">
        <name>Ca(2+)</name>
        <dbReference type="ChEBI" id="CHEBI:29108"/>
    </cofactor>
</comment>
<reference evidence="16 17" key="1">
    <citation type="submission" date="2015-01" db="EMBL/GenBank/DDBJ databases">
        <title>The Genome Sequence of Fonsecaea multimorphosa CBS 102226.</title>
        <authorList>
            <consortium name="The Broad Institute Genomics Platform"/>
            <person name="Cuomo C."/>
            <person name="de Hoog S."/>
            <person name="Gorbushina A."/>
            <person name="Stielow B."/>
            <person name="Teixiera M."/>
            <person name="Abouelleil A."/>
            <person name="Chapman S.B."/>
            <person name="Priest M."/>
            <person name="Young S.K."/>
            <person name="Wortman J."/>
            <person name="Nusbaum C."/>
            <person name="Birren B."/>
        </authorList>
    </citation>
    <scope>NUCLEOTIDE SEQUENCE [LARGE SCALE GENOMIC DNA]</scope>
    <source>
        <strain evidence="16 17">CBS 102226</strain>
    </source>
</reference>
<dbReference type="InterPro" id="IPR015377">
    <property type="entry name" value="Fumarylacetoacetase_N"/>
</dbReference>
<organism evidence="16 17">
    <name type="scientific">Fonsecaea multimorphosa CBS 102226</name>
    <dbReference type="NCBI Taxonomy" id="1442371"/>
    <lineage>
        <taxon>Eukaryota</taxon>
        <taxon>Fungi</taxon>
        <taxon>Dikarya</taxon>
        <taxon>Ascomycota</taxon>
        <taxon>Pezizomycotina</taxon>
        <taxon>Eurotiomycetes</taxon>
        <taxon>Chaetothyriomycetidae</taxon>
        <taxon>Chaetothyriales</taxon>
        <taxon>Herpotrichiellaceae</taxon>
        <taxon>Fonsecaea</taxon>
    </lineage>
</organism>
<keyword evidence="17" id="KW-1185">Reference proteome</keyword>
<gene>
    <name evidence="16" type="ORF">Z520_11440</name>
</gene>
<evidence type="ECO:0000256" key="10">
    <source>
        <dbReference type="PIRSR" id="PIRSR605959-1"/>
    </source>
</evidence>
<feature type="binding site" evidence="11">
    <location>
        <position position="242"/>
    </location>
    <ligand>
        <name>substrate</name>
    </ligand>
</feature>
<feature type="binding site" evidence="12">
    <location>
        <position position="201"/>
    </location>
    <ligand>
        <name>Ca(2+)</name>
        <dbReference type="ChEBI" id="CHEBI:29108"/>
    </ligand>
</feature>
<dbReference type="RefSeq" id="XP_016626900.1">
    <property type="nucleotide sequence ID" value="XM_016781929.1"/>
</dbReference>
<dbReference type="GO" id="GO:1902000">
    <property type="term" value="P:homogentisate catabolic process"/>
    <property type="evidence" value="ECO:0007669"/>
    <property type="project" value="TreeGrafter"/>
</dbReference>
<dbReference type="InterPro" id="IPR036663">
    <property type="entry name" value="Fumarylacetoacetase_C_sf"/>
</dbReference>
<dbReference type="GO" id="GO:0046872">
    <property type="term" value="F:metal ion binding"/>
    <property type="evidence" value="ECO:0007669"/>
    <property type="project" value="UniProtKB-UniRule"/>
</dbReference>
<feature type="active site" description="Proton acceptor" evidence="10">
    <location>
        <position position="138"/>
    </location>
</feature>
<feature type="binding site" evidence="11">
    <location>
        <position position="147"/>
    </location>
    <ligand>
        <name>substrate</name>
    </ligand>
</feature>
<dbReference type="Gene3D" id="2.30.30.230">
    <property type="entry name" value="Fumarylacetoacetase, N-terminal domain"/>
    <property type="match status" value="1"/>
</dbReference>
<evidence type="ECO:0000259" key="14">
    <source>
        <dbReference type="Pfam" id="PF01557"/>
    </source>
</evidence>
<evidence type="ECO:0000256" key="4">
    <source>
        <dbReference type="ARBA" id="ARBA00022723"/>
    </source>
</evidence>
<feature type="binding site" evidence="12">
    <location>
        <position position="235"/>
    </location>
    <ligand>
        <name>Ca(2+)</name>
        <dbReference type="ChEBI" id="CHEBI:29108"/>
    </ligand>
</feature>
<feature type="domain" description="Fumarylacetoacetase N-terminal" evidence="15">
    <location>
        <begin position="18"/>
        <end position="123"/>
    </location>
</feature>
<dbReference type="Proteomes" id="UP000053411">
    <property type="component" value="Unassembled WGS sequence"/>
</dbReference>
<feature type="binding site" evidence="12">
    <location>
        <position position="235"/>
    </location>
    <ligand>
        <name>Mg(2+)</name>
        <dbReference type="ChEBI" id="CHEBI:18420"/>
    </ligand>
</feature>
<dbReference type="InterPro" id="IPR011234">
    <property type="entry name" value="Fumarylacetoacetase-like_C"/>
</dbReference>
<dbReference type="Gene3D" id="3.90.850.10">
    <property type="entry name" value="Fumarylacetoacetase-like, C-terminal domain"/>
    <property type="match status" value="1"/>
</dbReference>
<sequence>MDDESWVPIHRSSEFQLHNLPMGVFKTRDQDARIGVAIGDYVLDMKLLAEENVFSSLSFDQDTLKTSSLNHYASLGRTVHRRVRGFLVELLAKDTKHGHLLRNDAERRTKSLLLMETVQMLLPFDIPNYTDFFVGVYHAQNCVNIVRPGIGLNSNYFHLPIAYHGRASSVVVSDTLVRRPKGQYVTEDGLVFGPTRQMDFEVEFAAFIGTETQLGDSIDVNTAEDHIFGVVLVNDWSARDIQRWESPSLGPFNGKNFCTTVSPWVVSLDALANYRVETVRKVSLVNSIKNSNK</sequence>
<dbReference type="PANTHER" id="PTHR43069:SF2">
    <property type="entry name" value="FUMARYLACETOACETASE"/>
    <property type="match status" value="1"/>
</dbReference>
<evidence type="ECO:0000256" key="6">
    <source>
        <dbReference type="ARBA" id="ARBA00022837"/>
    </source>
</evidence>
<dbReference type="GO" id="GO:0006572">
    <property type="term" value="P:L-tyrosine catabolic process"/>
    <property type="evidence" value="ECO:0007669"/>
    <property type="project" value="UniProtKB-UniRule"/>
</dbReference>
<evidence type="ECO:0000256" key="3">
    <source>
        <dbReference type="ARBA" id="ARBA00012094"/>
    </source>
</evidence>
<keyword evidence="7 12" id="KW-0460">Magnesium</keyword>
<keyword evidence="5 13" id="KW-0378">Hydrolase</keyword>
<dbReference type="GO" id="GO:0004334">
    <property type="term" value="F:fumarylacetoacetase activity"/>
    <property type="evidence" value="ECO:0007669"/>
    <property type="project" value="UniProtKB-UniRule"/>
</dbReference>
<dbReference type="AlphaFoldDB" id="A0A0D2JHW0"/>
<evidence type="ECO:0000256" key="5">
    <source>
        <dbReference type="ARBA" id="ARBA00022801"/>
    </source>
</evidence>
<evidence type="ECO:0000313" key="16">
    <source>
        <dbReference type="EMBL" id="KIX92777.1"/>
    </source>
</evidence>
<dbReference type="InterPro" id="IPR005959">
    <property type="entry name" value="Fumarylacetoacetase"/>
</dbReference>
<dbReference type="VEuPathDB" id="FungiDB:Z520_11440"/>
<evidence type="ECO:0000256" key="11">
    <source>
        <dbReference type="PIRSR" id="PIRSR605959-2"/>
    </source>
</evidence>
<feature type="binding site" evidence="12">
    <location>
        <position position="203"/>
    </location>
    <ligand>
        <name>Ca(2+)</name>
        <dbReference type="ChEBI" id="CHEBI:29108"/>
    </ligand>
</feature>
<dbReference type="STRING" id="1442371.A0A0D2JHW0"/>
<dbReference type="EC" id="3.7.1.2" evidence="3 13"/>
<keyword evidence="4 12" id="KW-0479">Metal-binding</keyword>
<protein>
    <recommendedName>
        <fullName evidence="3 13">Fumarylacetoacetase</fullName>
        <ecNumber evidence="3 13">3.7.1.2</ecNumber>
    </recommendedName>
    <alternativeName>
        <fullName evidence="13">Fumarylacetoacetate hydrolase</fullName>
    </alternativeName>
</protein>
<dbReference type="Pfam" id="PF01557">
    <property type="entry name" value="FAA_hydrolase"/>
    <property type="match status" value="1"/>
</dbReference>
<dbReference type="Pfam" id="PF09298">
    <property type="entry name" value="FAA_hydrolase_N"/>
    <property type="match status" value="1"/>
</dbReference>
<name>A0A0D2JHW0_9EURO</name>
<feature type="binding site" evidence="12">
    <location>
        <position position="255"/>
    </location>
    <ligand>
        <name>Mg(2+)</name>
        <dbReference type="ChEBI" id="CHEBI:18420"/>
    </ligand>
</feature>
<evidence type="ECO:0000259" key="15">
    <source>
        <dbReference type="Pfam" id="PF09298"/>
    </source>
</evidence>
<keyword evidence="8 13" id="KW-0828">Tyrosine catabolism</keyword>
<proteinExistence type="inferred from homology"/>
<dbReference type="InterPro" id="IPR036462">
    <property type="entry name" value="Fumarylacetoacetase_N_sf"/>
</dbReference>
<dbReference type="EMBL" id="KN848100">
    <property type="protein sequence ID" value="KIX92777.1"/>
    <property type="molecule type" value="Genomic_DNA"/>
</dbReference>
<keyword evidence="6 12" id="KW-0106">Calcium</keyword>
<dbReference type="UniPathway" id="UPA00139">
    <property type="reaction ID" value="UER00341"/>
</dbReference>
<dbReference type="SUPFAM" id="SSF56529">
    <property type="entry name" value="FAH"/>
    <property type="match status" value="1"/>
</dbReference>
<feature type="binding site" evidence="12">
    <location>
        <position position="131"/>
    </location>
    <ligand>
        <name>Ca(2+)</name>
        <dbReference type="ChEBI" id="CHEBI:29108"/>
    </ligand>
</feature>
<dbReference type="GeneID" id="27717186"/>
<evidence type="ECO:0000256" key="7">
    <source>
        <dbReference type="ARBA" id="ARBA00022842"/>
    </source>
</evidence>
<evidence type="ECO:0000256" key="8">
    <source>
        <dbReference type="ARBA" id="ARBA00022878"/>
    </source>
</evidence>
<dbReference type="SUPFAM" id="SSF63433">
    <property type="entry name" value="Fumarylacetoacetate hydrolase, FAH, N-terminal domain"/>
    <property type="match status" value="1"/>
</dbReference>
<feature type="binding site" evidence="11">
    <location>
        <position position="133"/>
    </location>
    <ligand>
        <name>substrate</name>
    </ligand>
</feature>
<evidence type="ECO:0000256" key="12">
    <source>
        <dbReference type="PIRSR" id="PIRSR605959-3"/>
    </source>
</evidence>
<dbReference type="OrthoDB" id="9971669at2759"/>
<dbReference type="GO" id="GO:0006559">
    <property type="term" value="P:L-phenylalanine catabolic process"/>
    <property type="evidence" value="ECO:0007669"/>
    <property type="project" value="UniProtKB-UniRule"/>
</dbReference>
<evidence type="ECO:0000256" key="9">
    <source>
        <dbReference type="ARBA" id="ARBA00023232"/>
    </source>
</evidence>
<comment type="catalytic activity">
    <reaction evidence="13">
        <text>4-fumarylacetoacetate + H2O = acetoacetate + fumarate + H(+)</text>
        <dbReference type="Rhea" id="RHEA:10244"/>
        <dbReference type="ChEBI" id="CHEBI:13705"/>
        <dbReference type="ChEBI" id="CHEBI:15377"/>
        <dbReference type="ChEBI" id="CHEBI:15378"/>
        <dbReference type="ChEBI" id="CHEBI:18034"/>
        <dbReference type="ChEBI" id="CHEBI:29806"/>
        <dbReference type="EC" id="3.7.1.2"/>
    </reaction>
</comment>
<accession>A0A0D2JHW0</accession>
<comment type="similarity">
    <text evidence="2 13">Belongs to the FAH family.</text>
</comment>
<evidence type="ECO:0000256" key="1">
    <source>
        <dbReference type="ARBA" id="ARBA00004782"/>
    </source>
</evidence>
<evidence type="ECO:0000256" key="2">
    <source>
        <dbReference type="ARBA" id="ARBA00010211"/>
    </source>
</evidence>
<dbReference type="PANTHER" id="PTHR43069">
    <property type="entry name" value="FUMARYLACETOACETASE"/>
    <property type="match status" value="1"/>
</dbReference>
<feature type="binding site" evidence="12">
    <location>
        <position position="259"/>
    </location>
    <ligand>
        <name>Mg(2+)</name>
        <dbReference type="ChEBI" id="CHEBI:18420"/>
    </ligand>
</feature>